<evidence type="ECO:0000256" key="7">
    <source>
        <dbReference type="ARBA" id="ARBA00022801"/>
    </source>
</evidence>
<evidence type="ECO:0000256" key="3">
    <source>
        <dbReference type="ARBA" id="ARBA00009392"/>
    </source>
</evidence>
<evidence type="ECO:0000313" key="10">
    <source>
        <dbReference type="EMBL" id="PIM96325.1"/>
    </source>
</evidence>
<accession>A0ABX4MJY5</accession>
<evidence type="ECO:0000256" key="6">
    <source>
        <dbReference type="ARBA" id="ARBA00022741"/>
    </source>
</evidence>
<name>A0ABX4MJY5_9HYPH</name>
<comment type="caution">
    <text evidence="10">The sequence shown here is derived from an EMBL/GenBank/DDBJ whole genome shotgun (WGS) entry which is preliminary data.</text>
</comment>
<sequence length="212" mass="24520">MLNSVIGRWKRPRYIQYIYRLMSLVNNKAQILSDPRSWTTRLLSSGTKFILKKIGEEQTELLLALRFESDHEVIMESIDLMYHIILLTKSIGLNLHHSLRVIDNRFNWINRWNLNNTTKPSGLAWNGYRTNYPSLIGGYLINTTEDIILKRLNNTILSLILIVTKLGTKGFRCYTILNTLVINAIRDIVGLTSNRGIKHYDLTNEIMNRTGG</sequence>
<organism evidence="10 11">
    <name type="scientific">Candidatus Hodgkinia cicadicola</name>
    <dbReference type="NCBI Taxonomy" id="573658"/>
    <lineage>
        <taxon>Bacteria</taxon>
        <taxon>Pseudomonadati</taxon>
        <taxon>Pseudomonadota</taxon>
        <taxon>Alphaproteobacteria</taxon>
        <taxon>Hyphomicrobiales</taxon>
        <taxon>Candidatus Hodgkinia</taxon>
    </lineage>
</organism>
<dbReference type="InterPro" id="IPR008179">
    <property type="entry name" value="HisE"/>
</dbReference>
<dbReference type="CDD" id="cd11534">
    <property type="entry name" value="NTP-PPase_HisIE_like"/>
    <property type="match status" value="1"/>
</dbReference>
<comment type="pathway">
    <text evidence="2">Amino-acid biosynthesis; L-histidine biosynthesis; L-histidine from 5-phospho-alpha-D-ribose 1-diphosphate: step 2/9.</text>
</comment>
<keyword evidence="6" id="KW-0547">Nucleotide-binding</keyword>
<dbReference type="Gene3D" id="1.10.287.1080">
    <property type="entry name" value="MazG-like"/>
    <property type="match status" value="1"/>
</dbReference>
<evidence type="ECO:0000256" key="5">
    <source>
        <dbReference type="ARBA" id="ARBA00022605"/>
    </source>
</evidence>
<keyword evidence="7" id="KW-0378">Hydrolase</keyword>
<dbReference type="SUPFAM" id="SSF101386">
    <property type="entry name" value="all-alpha NTP pyrophosphatases"/>
    <property type="match status" value="1"/>
</dbReference>
<evidence type="ECO:0000256" key="2">
    <source>
        <dbReference type="ARBA" id="ARBA00005204"/>
    </source>
</evidence>
<keyword evidence="11" id="KW-1185">Reference proteome</keyword>
<keyword evidence="8" id="KW-0067">ATP-binding</keyword>
<reference evidence="10" key="1">
    <citation type="submission" date="2017-09" db="EMBL/GenBank/DDBJ databases">
        <authorList>
            <person name="Campbell M.A."/>
            <person name="Lukasik P."/>
            <person name="Simon C."/>
            <person name="McCutcheon J.P."/>
        </authorList>
    </citation>
    <scope>NUCLEOTIDE SEQUENCE [LARGE SCALE GENOMIC DNA]</scope>
    <source>
        <strain evidence="10">ALECUR</strain>
    </source>
</reference>
<evidence type="ECO:0000256" key="8">
    <source>
        <dbReference type="ARBA" id="ARBA00022840"/>
    </source>
</evidence>
<dbReference type="PANTHER" id="PTHR42945:SF1">
    <property type="entry name" value="HISTIDINE BIOSYNTHESIS BIFUNCTIONAL PROTEIN HIS7"/>
    <property type="match status" value="1"/>
</dbReference>
<dbReference type="NCBIfam" id="TIGR03188">
    <property type="entry name" value="histidine_hisI"/>
    <property type="match status" value="1"/>
</dbReference>
<evidence type="ECO:0000256" key="9">
    <source>
        <dbReference type="ARBA" id="ARBA00023102"/>
    </source>
</evidence>
<gene>
    <name evidence="10" type="primary">hisE</name>
    <name evidence="10" type="ORF">alecur_146</name>
</gene>
<evidence type="ECO:0000256" key="4">
    <source>
        <dbReference type="ARBA" id="ARBA00012414"/>
    </source>
</evidence>
<dbReference type="Proteomes" id="UP000229529">
    <property type="component" value="Unassembled WGS sequence"/>
</dbReference>
<dbReference type="EMBL" id="NXGS01000098">
    <property type="protein sequence ID" value="PIM96325.1"/>
    <property type="molecule type" value="Genomic_DNA"/>
</dbReference>
<comment type="catalytic activity">
    <reaction evidence="1">
        <text>1-(5-phospho-beta-D-ribosyl)-ATP + H2O = 1-(5-phospho-beta-D-ribosyl)-5'-AMP + diphosphate + H(+)</text>
        <dbReference type="Rhea" id="RHEA:22828"/>
        <dbReference type="ChEBI" id="CHEBI:15377"/>
        <dbReference type="ChEBI" id="CHEBI:15378"/>
        <dbReference type="ChEBI" id="CHEBI:33019"/>
        <dbReference type="ChEBI" id="CHEBI:59457"/>
        <dbReference type="ChEBI" id="CHEBI:73183"/>
        <dbReference type="EC" id="3.6.1.31"/>
    </reaction>
</comment>
<keyword evidence="9" id="KW-0368">Histidine biosynthesis</keyword>
<protein>
    <recommendedName>
        <fullName evidence="4">phosphoribosyl-ATP diphosphatase</fullName>
        <ecNumber evidence="4">3.6.1.31</ecNumber>
    </recommendedName>
</protein>
<dbReference type="EC" id="3.6.1.31" evidence="4"/>
<keyword evidence="5" id="KW-0028">Amino-acid biosynthesis</keyword>
<evidence type="ECO:0000313" key="11">
    <source>
        <dbReference type="Proteomes" id="UP000229529"/>
    </source>
</evidence>
<comment type="similarity">
    <text evidence="3">Belongs to the PRA-PH family.</text>
</comment>
<proteinExistence type="inferred from homology"/>
<evidence type="ECO:0000256" key="1">
    <source>
        <dbReference type="ARBA" id="ARBA00001460"/>
    </source>
</evidence>
<dbReference type="PANTHER" id="PTHR42945">
    <property type="entry name" value="HISTIDINE BIOSYNTHESIS BIFUNCTIONAL PROTEIN"/>
    <property type="match status" value="1"/>
</dbReference>
<dbReference type="Pfam" id="PF01503">
    <property type="entry name" value="PRA-PH"/>
    <property type="match status" value="1"/>
</dbReference>
<dbReference type="InterPro" id="IPR021130">
    <property type="entry name" value="PRib-ATP_PPHydrolase-like"/>
</dbReference>